<comment type="caution">
    <text evidence="1">The sequence shown here is derived from an EMBL/GenBank/DDBJ whole genome shotgun (WGS) entry which is preliminary data.</text>
</comment>
<protein>
    <submittedName>
        <fullName evidence="1">Uncharacterized protein</fullName>
    </submittedName>
</protein>
<dbReference type="EMBL" id="QZAM01000201">
    <property type="protein sequence ID" value="THW37898.1"/>
    <property type="molecule type" value="Genomic_DNA"/>
</dbReference>
<evidence type="ECO:0000313" key="2">
    <source>
        <dbReference type="Proteomes" id="UP000309076"/>
    </source>
</evidence>
<name>A0AB74IQ30_AURPU</name>
<evidence type="ECO:0000313" key="1">
    <source>
        <dbReference type="EMBL" id="THW37898.1"/>
    </source>
</evidence>
<sequence length="171" mass="18953">MNPLLGSDQGPMWQHYIQLPREKKARQDSAAQNIAETKGKHLAAALAQAEEEDFEAADDGERSARVEAMMSLAPLLYIAHDSSRNPVSILKTHISKSTPSKRVHFLTLETLVQHTSIHLAHYNDKRSSGPVLSMSFVLLHASFSSSPRNSANLQLQSVLLNRQLSFVNKLS</sequence>
<accession>A0AB74IQ30</accession>
<reference evidence="1 2" key="1">
    <citation type="submission" date="2018-10" db="EMBL/GenBank/DDBJ databases">
        <title>Fifty Aureobasidium pullulans genomes reveal a recombining polyextremotolerant generalist.</title>
        <authorList>
            <person name="Gostincar C."/>
            <person name="Turk M."/>
            <person name="Zajc J."/>
            <person name="Gunde-Cimerman N."/>
        </authorList>
    </citation>
    <scope>NUCLEOTIDE SEQUENCE [LARGE SCALE GENOMIC DNA]</scope>
    <source>
        <strain evidence="1 2">EXF-10796</strain>
    </source>
</reference>
<dbReference type="Proteomes" id="UP000309076">
    <property type="component" value="Unassembled WGS sequence"/>
</dbReference>
<dbReference type="AlphaFoldDB" id="A0AB74IQ30"/>
<gene>
    <name evidence="1" type="ORF">D6D21_08047</name>
</gene>
<organism evidence="1 2">
    <name type="scientific">Aureobasidium pullulans</name>
    <name type="common">Black yeast</name>
    <name type="synonym">Pullularia pullulans</name>
    <dbReference type="NCBI Taxonomy" id="5580"/>
    <lineage>
        <taxon>Eukaryota</taxon>
        <taxon>Fungi</taxon>
        <taxon>Dikarya</taxon>
        <taxon>Ascomycota</taxon>
        <taxon>Pezizomycotina</taxon>
        <taxon>Dothideomycetes</taxon>
        <taxon>Dothideomycetidae</taxon>
        <taxon>Dothideales</taxon>
        <taxon>Saccotheciaceae</taxon>
        <taxon>Aureobasidium</taxon>
    </lineage>
</organism>
<proteinExistence type="predicted"/>